<keyword evidence="5 10" id="KW-0997">Cell inner membrane</keyword>
<evidence type="ECO:0000256" key="11">
    <source>
        <dbReference type="SAM" id="MobiDB-lite"/>
    </source>
</evidence>
<dbReference type="Proteomes" id="UP000013232">
    <property type="component" value="Unassembled WGS sequence"/>
</dbReference>
<dbReference type="GO" id="GO:0031992">
    <property type="term" value="F:energy transducer activity"/>
    <property type="evidence" value="ECO:0007669"/>
    <property type="project" value="InterPro"/>
</dbReference>
<evidence type="ECO:0000313" key="14">
    <source>
        <dbReference type="Proteomes" id="UP000013232"/>
    </source>
</evidence>
<evidence type="ECO:0000256" key="8">
    <source>
        <dbReference type="ARBA" id="ARBA00022989"/>
    </source>
</evidence>
<name>N6ZF21_THAL4</name>
<evidence type="ECO:0000256" key="10">
    <source>
        <dbReference type="RuleBase" id="RU362123"/>
    </source>
</evidence>
<dbReference type="eggNOG" id="COG0810">
    <property type="taxonomic scope" value="Bacteria"/>
</dbReference>
<comment type="subcellular location">
    <subcellularLocation>
        <location evidence="1 10">Cell inner membrane</location>
        <topology evidence="1 10">Single-pass membrane protein</topology>
        <orientation evidence="1 10">Periplasmic side</orientation>
    </subcellularLocation>
</comment>
<dbReference type="GO" id="GO:0015031">
    <property type="term" value="P:protein transport"/>
    <property type="evidence" value="ECO:0007669"/>
    <property type="project" value="UniProtKB-UniRule"/>
</dbReference>
<dbReference type="NCBIfam" id="TIGR01352">
    <property type="entry name" value="tonB_Cterm"/>
    <property type="match status" value="1"/>
</dbReference>
<evidence type="ECO:0000256" key="5">
    <source>
        <dbReference type="ARBA" id="ARBA00022519"/>
    </source>
</evidence>
<keyword evidence="8" id="KW-1133">Transmembrane helix</keyword>
<dbReference type="RefSeq" id="WP_004332565.1">
    <property type="nucleotide sequence ID" value="NZ_AMXE01000001.1"/>
</dbReference>
<evidence type="ECO:0000256" key="6">
    <source>
        <dbReference type="ARBA" id="ARBA00022692"/>
    </source>
</evidence>
<gene>
    <name evidence="13" type="ORF">C666_00945</name>
</gene>
<comment type="similarity">
    <text evidence="2 10">Belongs to the TonB family.</text>
</comment>
<dbReference type="Pfam" id="PF03544">
    <property type="entry name" value="TonB_C"/>
    <property type="match status" value="1"/>
</dbReference>
<evidence type="ECO:0000256" key="9">
    <source>
        <dbReference type="ARBA" id="ARBA00023136"/>
    </source>
</evidence>
<keyword evidence="4 10" id="KW-1003">Cell membrane</keyword>
<feature type="compositionally biased region" description="Pro residues" evidence="11">
    <location>
        <begin position="101"/>
        <end position="122"/>
    </location>
</feature>
<evidence type="ECO:0000256" key="1">
    <source>
        <dbReference type="ARBA" id="ARBA00004383"/>
    </source>
</evidence>
<feature type="compositionally biased region" description="Low complexity" evidence="11">
    <location>
        <begin position="158"/>
        <end position="171"/>
    </location>
</feature>
<comment type="caution">
    <text evidence="13">The sequence shown here is derived from an EMBL/GenBank/DDBJ whole genome shotgun (WGS) entry which is preliminary data.</text>
</comment>
<evidence type="ECO:0000256" key="3">
    <source>
        <dbReference type="ARBA" id="ARBA00022448"/>
    </source>
</evidence>
<keyword evidence="10" id="KW-0735">Signal-anchor</keyword>
<dbReference type="GO" id="GO:0098797">
    <property type="term" value="C:plasma membrane protein complex"/>
    <property type="evidence" value="ECO:0007669"/>
    <property type="project" value="TreeGrafter"/>
</dbReference>
<dbReference type="PRINTS" id="PR01374">
    <property type="entry name" value="TONBPROTEIN"/>
</dbReference>
<sequence>MTTAAHALPPLPLYPPPDPLKYRLETVDTPVERSWASPHLSCGSSPQRVGLATFVVIAHLAGLATIAHLANRPTAVPELTSIAVALIPAEPAIEQTSPAPVETPPQPEPVKPEVKPPPPKVQPKPKPKPKPIPKVTESPTALTQEEAAPEEPSPPESAEPTTDAPAAAAPSSPAPPGPPTGGDQITAARFDAAYLNNPTPPYPPLSRRLREEGQVMLRVLVSSDGQPSRIEVRTSSGSERLDRAAEQAVARWRFVPAKRGDTPVEAWVLVPIVFKLTGN</sequence>
<dbReference type="GO" id="GO:0055085">
    <property type="term" value="P:transmembrane transport"/>
    <property type="evidence" value="ECO:0007669"/>
    <property type="project" value="InterPro"/>
</dbReference>
<dbReference type="InterPro" id="IPR006260">
    <property type="entry name" value="TonB/TolA_C"/>
</dbReference>
<dbReference type="SUPFAM" id="SSF74653">
    <property type="entry name" value="TolA/TonB C-terminal domain"/>
    <property type="match status" value="1"/>
</dbReference>
<dbReference type="InterPro" id="IPR037682">
    <property type="entry name" value="TonB_C"/>
</dbReference>
<dbReference type="STRING" id="1123367.GCA_000621305_01664"/>
<organism evidence="13 14">
    <name type="scientific">Thauera linaloolentis (strain DSM 12138 / JCM 21573 / CCUG 41526 / CIP 105981 / IAM 15112 / NBRC 102519 / 47Lol)</name>
    <dbReference type="NCBI Taxonomy" id="1123367"/>
    <lineage>
        <taxon>Bacteria</taxon>
        <taxon>Pseudomonadati</taxon>
        <taxon>Pseudomonadota</taxon>
        <taxon>Betaproteobacteria</taxon>
        <taxon>Rhodocyclales</taxon>
        <taxon>Zoogloeaceae</taxon>
        <taxon>Thauera</taxon>
    </lineage>
</organism>
<dbReference type="PANTHER" id="PTHR33446">
    <property type="entry name" value="PROTEIN TONB-RELATED"/>
    <property type="match status" value="1"/>
</dbReference>
<dbReference type="PROSITE" id="PS52015">
    <property type="entry name" value="TONB_CTD"/>
    <property type="match status" value="1"/>
</dbReference>
<evidence type="ECO:0000259" key="12">
    <source>
        <dbReference type="PROSITE" id="PS52015"/>
    </source>
</evidence>
<comment type="function">
    <text evidence="10">Interacts with outer membrane receptor proteins that carry out high-affinity binding and energy dependent uptake into the periplasmic space of specific substrates. It could act to transduce energy from the cytoplasmic membrane to specific energy-requiring processes in the outer membrane, resulting in the release into the periplasm of ligands bound by these outer membrane proteins.</text>
</comment>
<dbReference type="InterPro" id="IPR003538">
    <property type="entry name" value="TonB"/>
</dbReference>
<keyword evidence="7 10" id="KW-0653">Protein transport</keyword>
<protein>
    <recommendedName>
        <fullName evidence="10">Protein TonB</fullName>
    </recommendedName>
</protein>
<dbReference type="PANTHER" id="PTHR33446:SF2">
    <property type="entry name" value="PROTEIN TONB"/>
    <property type="match status" value="1"/>
</dbReference>
<feature type="region of interest" description="Disordered" evidence="11">
    <location>
        <begin position="96"/>
        <end position="206"/>
    </location>
</feature>
<keyword evidence="9" id="KW-0472">Membrane</keyword>
<evidence type="ECO:0000256" key="2">
    <source>
        <dbReference type="ARBA" id="ARBA00006555"/>
    </source>
</evidence>
<evidence type="ECO:0000313" key="13">
    <source>
        <dbReference type="EMBL" id="ENO90749.1"/>
    </source>
</evidence>
<evidence type="ECO:0000256" key="4">
    <source>
        <dbReference type="ARBA" id="ARBA00022475"/>
    </source>
</evidence>
<reference evidence="13 14" key="1">
    <citation type="submission" date="2012-09" db="EMBL/GenBank/DDBJ databases">
        <title>Draft Genome Sequences of 6 Strains from Genus Thauera.</title>
        <authorList>
            <person name="Liu B."/>
            <person name="Shapleigh J.P."/>
            <person name="Frostegard A.H."/>
        </authorList>
    </citation>
    <scope>NUCLEOTIDE SEQUENCE [LARGE SCALE GENOMIC DNA]</scope>
    <source>
        <strain evidence="14">47Lol / DSM 12138</strain>
    </source>
</reference>
<dbReference type="AlphaFoldDB" id="N6ZF21"/>
<dbReference type="GO" id="GO:0015891">
    <property type="term" value="P:siderophore transport"/>
    <property type="evidence" value="ECO:0007669"/>
    <property type="project" value="InterPro"/>
</dbReference>
<accession>N6ZF21</accession>
<dbReference type="GO" id="GO:0030288">
    <property type="term" value="C:outer membrane-bounded periplasmic space"/>
    <property type="evidence" value="ECO:0007669"/>
    <property type="project" value="InterPro"/>
</dbReference>
<dbReference type="EMBL" id="AMXE01000001">
    <property type="protein sequence ID" value="ENO90749.1"/>
    <property type="molecule type" value="Genomic_DNA"/>
</dbReference>
<proteinExistence type="inferred from homology"/>
<evidence type="ECO:0000256" key="7">
    <source>
        <dbReference type="ARBA" id="ARBA00022927"/>
    </source>
</evidence>
<keyword evidence="6" id="KW-0812">Transmembrane</keyword>
<dbReference type="InterPro" id="IPR051045">
    <property type="entry name" value="TonB-dependent_transducer"/>
</dbReference>
<feature type="domain" description="TonB C-terminal" evidence="12">
    <location>
        <begin position="187"/>
        <end position="279"/>
    </location>
</feature>
<dbReference type="OrthoDB" id="9792439at2"/>
<keyword evidence="14" id="KW-1185">Reference proteome</keyword>
<keyword evidence="3 10" id="KW-0813">Transport</keyword>
<dbReference type="Gene3D" id="3.30.1150.10">
    <property type="match status" value="1"/>
</dbReference>